<dbReference type="eggNOG" id="COG2353">
    <property type="taxonomic scope" value="Bacteria"/>
</dbReference>
<dbReference type="EMBL" id="CP000089">
    <property type="protein sequence ID" value="AAZ48465.1"/>
    <property type="molecule type" value="Genomic_DNA"/>
</dbReference>
<gene>
    <name evidence="2" type="ordered locus">Daro_3736</name>
</gene>
<accession>Q479L6</accession>
<protein>
    <submittedName>
        <fullName evidence="2">YceI</fullName>
    </submittedName>
</protein>
<dbReference type="KEGG" id="dar:Daro_3736"/>
<reference evidence="2" key="1">
    <citation type="submission" date="2005-08" db="EMBL/GenBank/DDBJ databases">
        <title>Complete sequence of Dechloromonas aromatica RCB.</title>
        <authorList>
            <person name="Salinero K.K."/>
            <person name="Copeland A."/>
            <person name="Lucas S."/>
            <person name="Lapidus A."/>
            <person name="Barry K."/>
            <person name="Detter J.C."/>
            <person name="Glavina T."/>
            <person name="Hammon N."/>
            <person name="Israni S."/>
            <person name="Pitluck S."/>
            <person name="Di Bartolo G."/>
            <person name="Trong S."/>
            <person name="Schmutz J."/>
            <person name="Larimer F."/>
            <person name="Land M."/>
            <person name="Ivanova N."/>
            <person name="Richardson P."/>
        </authorList>
    </citation>
    <scope>NUCLEOTIDE SEQUENCE</scope>
    <source>
        <strain evidence="2">RCB</strain>
    </source>
</reference>
<dbReference type="PANTHER" id="PTHR34406:SF2">
    <property type="entry name" value="PERIPLASMIC PROTEIN"/>
    <property type="match status" value="1"/>
</dbReference>
<dbReference type="InterPro" id="IPR007372">
    <property type="entry name" value="Lipid/polyisoprenoid-bd_YceI"/>
</dbReference>
<name>Q479L6_DECAR</name>
<dbReference type="PANTHER" id="PTHR34406">
    <property type="entry name" value="PROTEIN YCEI"/>
    <property type="match status" value="1"/>
</dbReference>
<dbReference type="SUPFAM" id="SSF101874">
    <property type="entry name" value="YceI-like"/>
    <property type="match status" value="1"/>
</dbReference>
<dbReference type="Gene3D" id="2.40.128.110">
    <property type="entry name" value="Lipid/polyisoprenoid-binding, YceI-like"/>
    <property type="match status" value="1"/>
</dbReference>
<evidence type="ECO:0000259" key="1">
    <source>
        <dbReference type="SMART" id="SM00867"/>
    </source>
</evidence>
<dbReference type="STRING" id="159087.Daro_3736"/>
<sequence length="218" mass="24435">MERRSTGAVRAVPPTGNWLIFMSTSPQRKPHWRSAFLPLLLLVLSPPAAQAAEYTIDSTHTYASFEIDHLGFSTQRGQFNRSSGIVEFDPEGRTGRIDIRIDAASLDTGFDLRDDVLRGDSWFNVQAFPDILFRSQKLVFTEDRLSAVEGTLAMLGEIRPMRLEISRFKCGLNLANRKRGCGADALGSLRRSEFGMNNGQPFIGDEVRLRIQVEAYLP</sequence>
<feature type="domain" description="Lipid/polyisoprenoid-binding YceI-like" evidence="1">
    <location>
        <begin position="53"/>
        <end position="216"/>
    </location>
</feature>
<dbReference type="InterPro" id="IPR036761">
    <property type="entry name" value="TTHA0802/YceI-like_sf"/>
</dbReference>
<dbReference type="AlphaFoldDB" id="Q479L6"/>
<organism evidence="2">
    <name type="scientific">Dechloromonas aromatica (strain RCB)</name>
    <dbReference type="NCBI Taxonomy" id="159087"/>
    <lineage>
        <taxon>Bacteria</taxon>
        <taxon>Pseudomonadati</taxon>
        <taxon>Pseudomonadota</taxon>
        <taxon>Betaproteobacteria</taxon>
        <taxon>Rhodocyclales</taxon>
        <taxon>Azonexaceae</taxon>
        <taxon>Dechloromonas</taxon>
    </lineage>
</organism>
<evidence type="ECO:0000313" key="2">
    <source>
        <dbReference type="EMBL" id="AAZ48465.1"/>
    </source>
</evidence>
<proteinExistence type="predicted"/>
<dbReference type="Pfam" id="PF04264">
    <property type="entry name" value="YceI"/>
    <property type="match status" value="1"/>
</dbReference>
<dbReference type="SMART" id="SM00867">
    <property type="entry name" value="YceI"/>
    <property type="match status" value="1"/>
</dbReference>
<dbReference type="HOGENOM" id="CLU_071003_1_2_4"/>